<evidence type="ECO:0000256" key="6">
    <source>
        <dbReference type="ARBA" id="ARBA00066834"/>
    </source>
</evidence>
<dbReference type="PANTHER" id="PTHR43374">
    <property type="entry name" value="FLAVIN PRENYLTRANSFERASE"/>
    <property type="match status" value="1"/>
</dbReference>
<organism evidence="8">
    <name type="scientific">hydrothermal vent metagenome</name>
    <dbReference type="NCBI Taxonomy" id="652676"/>
    <lineage>
        <taxon>unclassified sequences</taxon>
        <taxon>metagenomes</taxon>
        <taxon>ecological metagenomes</taxon>
    </lineage>
</organism>
<evidence type="ECO:0000256" key="2">
    <source>
        <dbReference type="ARBA" id="ARBA00022630"/>
    </source>
</evidence>
<comment type="similarity">
    <text evidence="5">Belongs to the UbiX/PAD1 family.</text>
</comment>
<sequence>MNRTTGEHRPVILAMTGASGAAYGLRLLDCLVRAERPVYFLLSKAAQIVLAMETDLDIPSKPVQMQDWLRKQYAARPGQIQVLGRDQWTAPVASGSHNAEHMVVCPCTTGSLAAIANGNSDNLIERAADVMIKERRELIMVVRETPLSSIHLENMLKLSRIGVTIMPANPGFYHKPASIDDMVDFIVARILDHLQVPHTLVDRWGLGDETFF</sequence>
<dbReference type="PANTHER" id="PTHR43374:SF1">
    <property type="entry name" value="FLAVIN PRENYLTRANSFERASE PAD1, MITOCHONDRIAL"/>
    <property type="match status" value="1"/>
</dbReference>
<dbReference type="Gene3D" id="3.40.50.1950">
    <property type="entry name" value="Flavin prenyltransferase-like"/>
    <property type="match status" value="1"/>
</dbReference>
<evidence type="ECO:0000259" key="7">
    <source>
        <dbReference type="Pfam" id="PF02441"/>
    </source>
</evidence>
<proteinExistence type="inferred from homology"/>
<dbReference type="AlphaFoldDB" id="A0A3B1B206"/>
<evidence type="ECO:0000256" key="3">
    <source>
        <dbReference type="ARBA" id="ARBA00022643"/>
    </source>
</evidence>
<keyword evidence="1" id="KW-0637">Prenyltransferase</keyword>
<dbReference type="NCBIfam" id="NF004685">
    <property type="entry name" value="PRK06029.1"/>
    <property type="match status" value="1"/>
</dbReference>
<dbReference type="NCBIfam" id="TIGR00421">
    <property type="entry name" value="ubiX_pad"/>
    <property type="match status" value="1"/>
</dbReference>
<name>A0A3B1B206_9ZZZZ</name>
<feature type="domain" description="Flavoprotein" evidence="7">
    <location>
        <begin position="11"/>
        <end position="194"/>
    </location>
</feature>
<evidence type="ECO:0000256" key="4">
    <source>
        <dbReference type="ARBA" id="ARBA00022679"/>
    </source>
</evidence>
<keyword evidence="3" id="KW-0288">FMN</keyword>
<keyword evidence="4 8" id="KW-0808">Transferase</keyword>
<dbReference type="EC" id="2.5.1.129" evidence="6"/>
<dbReference type="InterPro" id="IPR003382">
    <property type="entry name" value="Flavoprotein"/>
</dbReference>
<evidence type="ECO:0000256" key="1">
    <source>
        <dbReference type="ARBA" id="ARBA00022602"/>
    </source>
</evidence>
<dbReference type="SUPFAM" id="SSF52507">
    <property type="entry name" value="Homo-oligomeric flavin-containing Cys decarboxylases, HFCD"/>
    <property type="match status" value="1"/>
</dbReference>
<evidence type="ECO:0000313" key="8">
    <source>
        <dbReference type="EMBL" id="VAX12316.1"/>
    </source>
</evidence>
<dbReference type="GO" id="GO:0016831">
    <property type="term" value="F:carboxy-lyase activity"/>
    <property type="evidence" value="ECO:0007669"/>
    <property type="project" value="TreeGrafter"/>
</dbReference>
<protein>
    <recommendedName>
        <fullName evidence="6">flavin prenyltransferase</fullName>
        <ecNumber evidence="6">2.5.1.129</ecNumber>
    </recommendedName>
</protein>
<keyword evidence="2" id="KW-0285">Flavoprotein</keyword>
<gene>
    <name evidence="8" type="ORF">MNBD_GAMMA24-1257</name>
</gene>
<accession>A0A3B1B206</accession>
<dbReference type="InterPro" id="IPR004507">
    <property type="entry name" value="UbiX-like"/>
</dbReference>
<evidence type="ECO:0000256" key="5">
    <source>
        <dbReference type="ARBA" id="ARBA00060793"/>
    </source>
</evidence>
<dbReference type="GO" id="GO:0106141">
    <property type="term" value="F:flavin prenyltransferase activity"/>
    <property type="evidence" value="ECO:0007669"/>
    <property type="project" value="UniProtKB-EC"/>
</dbReference>
<dbReference type="EMBL" id="UOFZ01000030">
    <property type="protein sequence ID" value="VAX12316.1"/>
    <property type="molecule type" value="Genomic_DNA"/>
</dbReference>
<dbReference type="FunFam" id="3.40.50.1950:FF:000001">
    <property type="entry name" value="Flavin prenyltransferase UbiX"/>
    <property type="match status" value="1"/>
</dbReference>
<dbReference type="HAMAP" id="MF_01984">
    <property type="entry name" value="ubiX_pad"/>
    <property type="match status" value="1"/>
</dbReference>
<reference evidence="8" key="1">
    <citation type="submission" date="2018-06" db="EMBL/GenBank/DDBJ databases">
        <authorList>
            <person name="Zhirakovskaya E."/>
        </authorList>
    </citation>
    <scope>NUCLEOTIDE SEQUENCE</scope>
</reference>
<dbReference type="Pfam" id="PF02441">
    <property type="entry name" value="Flavoprotein"/>
    <property type="match status" value="1"/>
</dbReference>
<dbReference type="InterPro" id="IPR036551">
    <property type="entry name" value="Flavin_trans-like"/>
</dbReference>